<dbReference type="InterPro" id="IPR005648">
    <property type="entry name" value="FlgD"/>
</dbReference>
<feature type="region of interest" description="Disordered" evidence="3">
    <location>
        <begin position="1"/>
        <end position="29"/>
    </location>
</feature>
<keyword evidence="4" id="KW-0969">Cilium</keyword>
<sequence length="135" mass="14850">MSTTVTNNEQAFRTASNTSSVKSNKSNDALGKDDFLKMLVTQLRYQDPLQPMEDKEFIAQMAQFSSLEQMQNMNTAMITTQATNLIGKEIHWLDDQGTEKSGVVTAVTTFEGVSKLMVGDVSVGMDKVFKVSAKA</sequence>
<comment type="similarity">
    <text evidence="1">Belongs to the FlgD family.</text>
</comment>
<dbReference type="Proteomes" id="UP000295063">
    <property type="component" value="Unassembled WGS sequence"/>
</dbReference>
<evidence type="ECO:0000256" key="3">
    <source>
        <dbReference type="SAM" id="MobiDB-lite"/>
    </source>
</evidence>
<name>A0A4R1Q539_9FIRM</name>
<evidence type="ECO:0000313" key="4">
    <source>
        <dbReference type="EMBL" id="TCL40152.1"/>
    </source>
</evidence>
<evidence type="ECO:0000256" key="1">
    <source>
        <dbReference type="ARBA" id="ARBA00010577"/>
    </source>
</evidence>
<reference evidence="4 5" key="1">
    <citation type="submission" date="2019-03" db="EMBL/GenBank/DDBJ databases">
        <title>Genomic Encyclopedia of Type Strains, Phase IV (KMG-IV): sequencing the most valuable type-strain genomes for metagenomic binning, comparative biology and taxonomic classification.</title>
        <authorList>
            <person name="Goeker M."/>
        </authorList>
    </citation>
    <scope>NUCLEOTIDE SEQUENCE [LARGE SCALE GENOMIC DNA]</scope>
    <source>
        <strain evidence="4 5">DSM 15969</strain>
    </source>
</reference>
<evidence type="ECO:0000256" key="2">
    <source>
        <dbReference type="ARBA" id="ARBA00022795"/>
    </source>
</evidence>
<keyword evidence="4" id="KW-0282">Flagellum</keyword>
<dbReference type="RefSeq" id="WP_132074611.1">
    <property type="nucleotide sequence ID" value="NZ_DALYTA010000018.1"/>
</dbReference>
<proteinExistence type="inferred from homology"/>
<feature type="compositionally biased region" description="Polar residues" evidence="3">
    <location>
        <begin position="1"/>
        <end position="15"/>
    </location>
</feature>
<feature type="compositionally biased region" description="Low complexity" evidence="3">
    <location>
        <begin position="16"/>
        <end position="27"/>
    </location>
</feature>
<protein>
    <submittedName>
        <fullName evidence="4">Flagellar basal-body rod modification protein FlgD</fullName>
    </submittedName>
</protein>
<evidence type="ECO:0000313" key="5">
    <source>
        <dbReference type="Proteomes" id="UP000295063"/>
    </source>
</evidence>
<accession>A0A4R1Q539</accession>
<keyword evidence="2" id="KW-1005">Bacterial flagellum biogenesis</keyword>
<dbReference type="EMBL" id="SLUI01000001">
    <property type="protein sequence ID" value="TCL40152.1"/>
    <property type="molecule type" value="Genomic_DNA"/>
</dbReference>
<comment type="caution">
    <text evidence="4">The sequence shown here is derived from an EMBL/GenBank/DDBJ whole genome shotgun (WGS) entry which is preliminary data.</text>
</comment>
<keyword evidence="5" id="KW-1185">Reference proteome</keyword>
<dbReference type="AlphaFoldDB" id="A0A4R1Q539"/>
<keyword evidence="4" id="KW-0966">Cell projection</keyword>
<dbReference type="GO" id="GO:0044781">
    <property type="term" value="P:bacterial-type flagellum organization"/>
    <property type="evidence" value="ECO:0007669"/>
    <property type="project" value="UniProtKB-KW"/>
</dbReference>
<dbReference type="NCBIfam" id="NF007197">
    <property type="entry name" value="PRK09618.1"/>
    <property type="match status" value="1"/>
</dbReference>
<gene>
    <name evidence="4" type="ORF">EV210_101353</name>
</gene>
<dbReference type="Pfam" id="PF03963">
    <property type="entry name" value="FlgD"/>
    <property type="match status" value="1"/>
</dbReference>
<organism evidence="4 5">
    <name type="scientific">Anaerospora hongkongensis</name>
    <dbReference type="NCBI Taxonomy" id="244830"/>
    <lineage>
        <taxon>Bacteria</taxon>
        <taxon>Bacillati</taxon>
        <taxon>Bacillota</taxon>
        <taxon>Negativicutes</taxon>
        <taxon>Selenomonadales</taxon>
        <taxon>Sporomusaceae</taxon>
        <taxon>Anaerospora</taxon>
    </lineage>
</organism>
<dbReference type="OrthoDB" id="280334at2"/>